<dbReference type="PATRIC" id="fig|264451.4.peg.1520"/>
<gene>
    <name evidence="1" type="ORF">ALO50_01105</name>
</gene>
<proteinExistence type="predicted"/>
<dbReference type="AlphaFoldDB" id="A0A0P9N4T4"/>
<evidence type="ECO:0000313" key="2">
    <source>
        <dbReference type="Proteomes" id="UP000050356"/>
    </source>
</evidence>
<protein>
    <recommendedName>
        <fullName evidence="3">Fimbrial protein</fullName>
    </recommendedName>
</protein>
<evidence type="ECO:0000313" key="1">
    <source>
        <dbReference type="EMBL" id="KPW92405.1"/>
    </source>
</evidence>
<dbReference type="Proteomes" id="UP000050356">
    <property type="component" value="Unassembled WGS sequence"/>
</dbReference>
<comment type="caution">
    <text evidence="1">The sequence shown here is derived from an EMBL/GenBank/DDBJ whole genome shotgun (WGS) entry which is preliminary data.</text>
</comment>
<evidence type="ECO:0008006" key="3">
    <source>
        <dbReference type="Google" id="ProtNLM"/>
    </source>
</evidence>
<sequence>MENAMNSKKSTWKFMLRCLFLRQGLGAVMVSIPLLAAPAFSWAKDGALTLHGSIVNSSCVISDINVNTPVAHARILQVAPGINMQVSTEHNACGDQAVPFVAQYQVLPVAETDGEALQARAGVITLSYQ</sequence>
<name>A0A0P9N4T4_PSESX</name>
<reference evidence="1 2" key="1">
    <citation type="submission" date="2015-09" db="EMBL/GenBank/DDBJ databases">
        <title>Genome announcement of multiple Pseudomonas syringae strains.</title>
        <authorList>
            <person name="Thakur S."/>
            <person name="Wang P.W."/>
            <person name="Gong Y."/>
            <person name="Weir B.S."/>
            <person name="Guttman D.S."/>
        </authorList>
    </citation>
    <scope>NUCLEOTIDE SEQUENCE [LARGE SCALE GENOMIC DNA]</scope>
    <source>
        <strain evidence="1 2">ICMP17524</strain>
    </source>
</reference>
<accession>A0A0P9N4T4</accession>
<dbReference type="EMBL" id="LJQA01000490">
    <property type="protein sequence ID" value="KPW92405.1"/>
    <property type="molecule type" value="Genomic_DNA"/>
</dbReference>
<organism evidence="1 2">
    <name type="scientific">Pseudomonas syringae pv. cerasicola</name>
    <dbReference type="NCBI Taxonomy" id="264451"/>
    <lineage>
        <taxon>Bacteria</taxon>
        <taxon>Pseudomonadati</taxon>
        <taxon>Pseudomonadota</taxon>
        <taxon>Gammaproteobacteria</taxon>
        <taxon>Pseudomonadales</taxon>
        <taxon>Pseudomonadaceae</taxon>
        <taxon>Pseudomonas</taxon>
        <taxon>Pseudomonas syringae</taxon>
    </lineage>
</organism>